<organism evidence="3">
    <name type="scientific">Caenorhabditis brenneri</name>
    <name type="common">Nematode worm</name>
    <dbReference type="NCBI Taxonomy" id="135651"/>
    <lineage>
        <taxon>Eukaryota</taxon>
        <taxon>Metazoa</taxon>
        <taxon>Ecdysozoa</taxon>
        <taxon>Nematoda</taxon>
        <taxon>Chromadorea</taxon>
        <taxon>Rhabditida</taxon>
        <taxon>Rhabditina</taxon>
        <taxon>Rhabditomorpha</taxon>
        <taxon>Rhabditoidea</taxon>
        <taxon>Rhabditidae</taxon>
        <taxon>Peloderinae</taxon>
        <taxon>Caenorhabditis</taxon>
    </lineage>
</organism>
<dbReference type="AlphaFoldDB" id="G0NZL5"/>
<dbReference type="Proteomes" id="UP000008068">
    <property type="component" value="Unassembled WGS sequence"/>
</dbReference>
<sequence length="109" mass="12430">MYVDHKEIVYASEKEDDDDLEPEPAGEEDGHDEKDEEDEEDGHDEEDEENEGEAHDIAEEDEAHQFAHQDFDMDAGRVHIDFDEEELRREYGNIGAPSIPGDRGSNIGE</sequence>
<protein>
    <submittedName>
        <fullName evidence="2">Uncharacterized protein</fullName>
    </submittedName>
</protein>
<accession>G0NZL5</accession>
<reference evidence="3" key="1">
    <citation type="submission" date="2011-07" db="EMBL/GenBank/DDBJ databases">
        <authorList>
            <consortium name="Caenorhabditis brenneri Sequencing and Analysis Consortium"/>
            <person name="Wilson R.K."/>
        </authorList>
    </citation>
    <scope>NUCLEOTIDE SEQUENCE [LARGE SCALE GENOMIC DNA]</scope>
    <source>
        <strain evidence="3">PB2801</strain>
    </source>
</reference>
<proteinExistence type="predicted"/>
<evidence type="ECO:0000313" key="3">
    <source>
        <dbReference type="Proteomes" id="UP000008068"/>
    </source>
</evidence>
<feature type="compositionally biased region" description="Acidic residues" evidence="1">
    <location>
        <begin position="14"/>
        <end position="51"/>
    </location>
</feature>
<name>G0NZL5_CAEBE</name>
<feature type="region of interest" description="Disordered" evidence="1">
    <location>
        <begin position="1"/>
        <end position="109"/>
    </location>
</feature>
<dbReference type="HOGENOM" id="CLU_2186270_0_0_1"/>
<keyword evidence="3" id="KW-1185">Reference proteome</keyword>
<dbReference type="EMBL" id="GL379990">
    <property type="protein sequence ID" value="EGT41209.1"/>
    <property type="molecule type" value="Genomic_DNA"/>
</dbReference>
<evidence type="ECO:0000313" key="2">
    <source>
        <dbReference type="EMBL" id="EGT41209.1"/>
    </source>
</evidence>
<feature type="compositionally biased region" description="Basic and acidic residues" evidence="1">
    <location>
        <begin position="52"/>
        <end position="91"/>
    </location>
</feature>
<gene>
    <name evidence="2" type="ORF">CAEBREN_08842</name>
</gene>
<evidence type="ECO:0000256" key="1">
    <source>
        <dbReference type="SAM" id="MobiDB-lite"/>
    </source>
</evidence>
<dbReference type="OMA" id="AMITITK"/>
<dbReference type="InParanoid" id="G0NZL5"/>